<evidence type="ECO:0000313" key="17">
    <source>
        <dbReference type="EMBL" id="GAX28162.1"/>
    </source>
</evidence>
<dbReference type="PROSITE" id="PS50089">
    <property type="entry name" value="ZF_RING_2"/>
    <property type="match status" value="1"/>
</dbReference>
<dbReference type="GO" id="GO:0003677">
    <property type="term" value="F:DNA binding"/>
    <property type="evidence" value="ECO:0007669"/>
    <property type="project" value="UniProtKB-KW"/>
</dbReference>
<keyword evidence="13" id="KW-0862">Zinc</keyword>
<dbReference type="InterPro" id="IPR006554">
    <property type="entry name" value="Helicase-like_DEXD_c2"/>
</dbReference>
<dbReference type="GO" id="GO:0016818">
    <property type="term" value="F:hydrolase activity, acting on acid anhydrides, in phosphorus-containing anhydrides"/>
    <property type="evidence" value="ECO:0007669"/>
    <property type="project" value="InterPro"/>
</dbReference>
<dbReference type="GO" id="GO:0051539">
    <property type="term" value="F:4 iron, 4 sulfur cluster binding"/>
    <property type="evidence" value="ECO:0007669"/>
    <property type="project" value="UniProtKB-KW"/>
</dbReference>
<dbReference type="InterPro" id="IPR027417">
    <property type="entry name" value="P-loop_NTPase"/>
</dbReference>
<dbReference type="CDD" id="cd18788">
    <property type="entry name" value="SF2_C_XPD"/>
    <property type="match status" value="1"/>
</dbReference>
<proteinExistence type="predicted"/>
<keyword evidence="1" id="KW-0004">4Fe-4S</keyword>
<dbReference type="EC" id="3.6.4.12" evidence="17"/>
<keyword evidence="3" id="KW-0547">Nucleotide-binding</keyword>
<keyword evidence="5 17" id="KW-0378">Hydrolase</keyword>
<evidence type="ECO:0000256" key="14">
    <source>
        <dbReference type="SAM" id="MobiDB-lite"/>
    </source>
</evidence>
<evidence type="ECO:0000256" key="8">
    <source>
        <dbReference type="ARBA" id="ARBA00023004"/>
    </source>
</evidence>
<keyword evidence="18" id="KW-1185">Reference proteome</keyword>
<dbReference type="Pfam" id="PF06733">
    <property type="entry name" value="DEAD_2"/>
    <property type="match status" value="1"/>
</dbReference>
<dbReference type="SUPFAM" id="SSF57850">
    <property type="entry name" value="RING/U-box"/>
    <property type="match status" value="1"/>
</dbReference>
<keyword evidence="10" id="KW-0238">DNA-binding</keyword>
<comment type="caution">
    <text evidence="17">The sequence shown here is derived from an EMBL/GenBank/DDBJ whole genome shotgun (WGS) entry which is preliminary data.</text>
</comment>
<dbReference type="GO" id="GO:0008270">
    <property type="term" value="F:zinc ion binding"/>
    <property type="evidence" value="ECO:0007669"/>
    <property type="project" value="UniProtKB-KW"/>
</dbReference>
<dbReference type="GO" id="GO:0045910">
    <property type="term" value="P:negative regulation of DNA recombination"/>
    <property type="evidence" value="ECO:0007669"/>
    <property type="project" value="TreeGrafter"/>
</dbReference>
<dbReference type="InParanoid" id="A0A1Z5KPX9"/>
<dbReference type="OrthoDB" id="19182at2759"/>
<dbReference type="GO" id="GO:0070182">
    <property type="term" value="F:DNA polymerase binding"/>
    <property type="evidence" value="ECO:0007669"/>
    <property type="project" value="TreeGrafter"/>
</dbReference>
<keyword evidence="6 17" id="KW-0347">Helicase</keyword>
<dbReference type="GO" id="GO:0005524">
    <property type="term" value="F:ATP binding"/>
    <property type="evidence" value="ECO:0007669"/>
    <property type="project" value="UniProtKB-KW"/>
</dbReference>
<evidence type="ECO:0000259" key="15">
    <source>
        <dbReference type="PROSITE" id="PS50089"/>
    </source>
</evidence>
<keyword evidence="9" id="KW-0411">Iron-sulfur</keyword>
<dbReference type="InterPro" id="IPR014013">
    <property type="entry name" value="Helic_SF1/SF2_ATP-bd_DinG/Rad3"/>
</dbReference>
<evidence type="ECO:0000256" key="7">
    <source>
        <dbReference type="ARBA" id="ARBA00022840"/>
    </source>
</evidence>
<dbReference type="PROSITE" id="PS51193">
    <property type="entry name" value="HELICASE_ATP_BIND_2"/>
    <property type="match status" value="1"/>
</dbReference>
<feature type="compositionally biased region" description="Polar residues" evidence="14">
    <location>
        <begin position="1262"/>
        <end position="1275"/>
    </location>
</feature>
<dbReference type="Pfam" id="PF13307">
    <property type="entry name" value="Helicase_C_2"/>
    <property type="match status" value="1"/>
</dbReference>
<evidence type="ECO:0000256" key="10">
    <source>
        <dbReference type="ARBA" id="ARBA00023125"/>
    </source>
</evidence>
<evidence type="ECO:0000256" key="9">
    <source>
        <dbReference type="ARBA" id="ARBA00023014"/>
    </source>
</evidence>
<keyword evidence="13" id="KW-0863">Zinc-finger</keyword>
<evidence type="ECO:0000256" key="6">
    <source>
        <dbReference type="ARBA" id="ARBA00022806"/>
    </source>
</evidence>
<dbReference type="FunCoup" id="A0A1Z5KPX9">
    <property type="interactions" value="543"/>
</dbReference>
<feature type="domain" description="Helicase ATP-binding" evidence="16">
    <location>
        <begin position="24"/>
        <end position="320"/>
    </location>
</feature>
<accession>A0A1Z5KPX9</accession>
<evidence type="ECO:0000256" key="2">
    <source>
        <dbReference type="ARBA" id="ARBA00022723"/>
    </source>
</evidence>
<evidence type="ECO:0000256" key="5">
    <source>
        <dbReference type="ARBA" id="ARBA00022801"/>
    </source>
</evidence>
<dbReference type="InterPro" id="IPR045028">
    <property type="entry name" value="DinG/Rad3-like"/>
</dbReference>
<dbReference type="SUPFAM" id="SSF52540">
    <property type="entry name" value="P-loop containing nucleoside triphosphate hydrolases"/>
    <property type="match status" value="1"/>
</dbReference>
<evidence type="ECO:0000256" key="1">
    <source>
        <dbReference type="ARBA" id="ARBA00022485"/>
    </source>
</evidence>
<keyword evidence="7" id="KW-0067">ATP-binding</keyword>
<dbReference type="InterPro" id="IPR057498">
    <property type="entry name" value="Rtel1_ARCH"/>
</dbReference>
<dbReference type="GO" id="GO:1904430">
    <property type="term" value="P:negative regulation of t-circle formation"/>
    <property type="evidence" value="ECO:0007669"/>
    <property type="project" value="TreeGrafter"/>
</dbReference>
<keyword evidence="4" id="KW-0227">DNA damage</keyword>
<keyword evidence="12" id="KW-0413">Isomerase</keyword>
<dbReference type="GO" id="GO:0090657">
    <property type="term" value="P:telomeric loop disassembly"/>
    <property type="evidence" value="ECO:0007669"/>
    <property type="project" value="TreeGrafter"/>
</dbReference>
<dbReference type="GO" id="GO:0003678">
    <property type="term" value="F:DNA helicase activity"/>
    <property type="evidence" value="ECO:0007669"/>
    <property type="project" value="UniProtKB-EC"/>
</dbReference>
<dbReference type="GO" id="GO:0005634">
    <property type="term" value="C:nucleus"/>
    <property type="evidence" value="ECO:0007669"/>
    <property type="project" value="TreeGrafter"/>
</dbReference>
<dbReference type="SMART" id="SM00184">
    <property type="entry name" value="RING"/>
    <property type="match status" value="1"/>
</dbReference>
<dbReference type="InterPro" id="IPR001841">
    <property type="entry name" value="Znf_RING"/>
</dbReference>
<reference evidence="17 18" key="1">
    <citation type="journal article" date="2015" name="Plant Cell">
        <title>Oil accumulation by the oleaginous diatom Fistulifera solaris as revealed by the genome and transcriptome.</title>
        <authorList>
            <person name="Tanaka T."/>
            <person name="Maeda Y."/>
            <person name="Veluchamy A."/>
            <person name="Tanaka M."/>
            <person name="Abida H."/>
            <person name="Marechal E."/>
            <person name="Bowler C."/>
            <person name="Muto M."/>
            <person name="Sunaga Y."/>
            <person name="Tanaka M."/>
            <person name="Yoshino T."/>
            <person name="Taniguchi T."/>
            <person name="Fukuda Y."/>
            <person name="Nemoto M."/>
            <person name="Matsumoto M."/>
            <person name="Wong P.S."/>
            <person name="Aburatani S."/>
            <person name="Fujibuchi W."/>
        </authorList>
    </citation>
    <scope>NUCLEOTIDE SEQUENCE [LARGE SCALE GENOMIC DNA]</scope>
    <source>
        <strain evidence="17 18">JPCC DA0580</strain>
    </source>
</reference>
<dbReference type="InterPro" id="IPR006555">
    <property type="entry name" value="ATP-dep_Helicase_C"/>
</dbReference>
<keyword evidence="2" id="KW-0479">Metal-binding</keyword>
<evidence type="ECO:0000259" key="16">
    <source>
        <dbReference type="PROSITE" id="PS51193"/>
    </source>
</evidence>
<dbReference type="SMART" id="SM00491">
    <property type="entry name" value="HELICc2"/>
    <property type="match status" value="1"/>
</dbReference>
<dbReference type="InterPro" id="IPR010614">
    <property type="entry name" value="RAD3-like_helicase_DEAD"/>
</dbReference>
<feature type="region of interest" description="Disordered" evidence="14">
    <location>
        <begin position="1234"/>
        <end position="1275"/>
    </location>
</feature>
<dbReference type="GO" id="GO:0010569">
    <property type="term" value="P:regulation of double-strand break repair via homologous recombination"/>
    <property type="evidence" value="ECO:0007669"/>
    <property type="project" value="TreeGrafter"/>
</dbReference>
<dbReference type="PANTHER" id="PTHR11472:SF34">
    <property type="entry name" value="REGULATOR OF TELOMERE ELONGATION HELICASE 1"/>
    <property type="match status" value="1"/>
</dbReference>
<evidence type="ECO:0000256" key="4">
    <source>
        <dbReference type="ARBA" id="ARBA00022763"/>
    </source>
</evidence>
<feature type="compositionally biased region" description="Polar residues" evidence="14">
    <location>
        <begin position="1240"/>
        <end position="1249"/>
    </location>
</feature>
<name>A0A1Z5KPX9_FISSO</name>
<dbReference type="SMART" id="SM00488">
    <property type="entry name" value="DEXDc2"/>
    <property type="match status" value="1"/>
</dbReference>
<protein>
    <submittedName>
        <fullName evidence="17">Regulator of telomere elongation helicase 1</fullName>
        <ecNumber evidence="17">3.6.4.12</ecNumber>
    </submittedName>
</protein>
<dbReference type="Proteomes" id="UP000198406">
    <property type="component" value="Unassembled WGS sequence"/>
</dbReference>
<dbReference type="Gene3D" id="3.30.40.10">
    <property type="entry name" value="Zinc/RING finger domain, C3HC4 (zinc finger)"/>
    <property type="match status" value="1"/>
</dbReference>
<dbReference type="Gene3D" id="3.40.50.300">
    <property type="entry name" value="P-loop containing nucleotide triphosphate hydrolases"/>
    <property type="match status" value="2"/>
</dbReference>
<dbReference type="EMBL" id="BDSP01000266">
    <property type="protein sequence ID" value="GAX28162.1"/>
    <property type="molecule type" value="Genomic_DNA"/>
</dbReference>
<dbReference type="Pfam" id="PF13923">
    <property type="entry name" value="zf-C3HC4_2"/>
    <property type="match status" value="1"/>
</dbReference>
<sequence>MESRVVVGTRRRRASSAPTTLQLNGVNVHFPFQPYPCQEAYMRKVMESLFRAENALLESPTGTGKTLCLLCATLAWQREQARLVHLAAQDVPREDMQQQPQISQQQKQRQIRVPTVIYASRTHSQLTQVLRELRTTRYRPQHAILGSREQMCVNPKVKTQHASSFDINHDCNKLGKDRKCRFKNNLERFSLPVDDSASGGGTQPIMDIEELLEVGKNHNVCPFYYTRSLVEGAELILMPYNYLFDKDSRTTTLAELAWENAVVIFDEAHNLESFASDSASFDLSNGDIAGCIAELTKALNYVQALPDLQLKVDNIIRLKALFLSLEEYLLNLGPQTAYSGEFMMHFFQQGAKITHANHDLFIQEIKKINDAIMDMRGTGATRGSPKLEHFIQCLKRVYGHPLESRCVAKAACYRVHVSPKTTDPNAGRTISYWCFAPAMAMEELAGLKVRSILVTSGTLSPLPSYAMELGLPFPNVLENPHIIGDDQIHVRVIGTGVTGKILNSSYQRRQDGEYYSELGNTLVNIARVTPDGMLVFFPSYGVMETCLERWGGPSSSRSYSDQDKKKNFFGIRKKQSAASQYSFPMIPAAFSSSAPSNTPWKRMLSCKSVVLEPRSSADLSDAMAEFKRLLDLPQSKGCILMGVCRGKISEGIDFANEMSRAVVITGIPFAPSHDAKVQLKREFIDLARANKSVKPRTDSGFGHPGSNTVRDASLTLSGNDWYTQQAHRAVNQAIGRVIRNRNDYGAVLLLDSRFGDKRNQIGLSKWLRAHVQPDEGYGVANKGLIQFFKTAEARAKERAEEEAKSTARVSLAYEDEKPLPPIAKREEDEITKVAFIKNDIEVPKSTAASGSARGGSSYVPPERVIARIDMKDIDKPKERGNSHAKGNTLSISLERGSFIDSVFESTKRLKPTRGTSESKSIAASFMHKLTNQFPPAEQSKIKKLIKAMKQCGENKDEKGYMIHVRSVISIICQVEAFDKAIQAKEKPMIFLFCELQPSQHRTNIQSIAMNCVYEHSSLGKLCRDALSDLDSGRIQTGISTLLVSLWCDSPVATTPSKEYLREIQFNLKIVLKAEGKASSMISALLKIIPEAYHSCTGAIADDILASRNIQKLRETDKANRGEAAVDGAAFQRSSLARFSSLSKPEIVVAGSSDMVKSTTEATSTMQPATGSPIVPLTSVGEPLKAKPTISSYITRNCPAEPENLVPTKPAESIKPAAVTLNSTRKRPAEVEISLPAKPPSNKTTINPYATKSKPPSKPVVMSKQNAPVSSTTKPNRVLSQVASMKKTDPVQACLQQVGSEVYVQRKVSDIRRSIRSNAPKDLTCPICSDSCAQPFVSECGHMACLSCWLEWLQRSSSCPTCRVPSVTKQSLSQAVFEKVPGQGIPSLSQLCARNEPDEELEID</sequence>
<dbReference type="Pfam" id="PF23109">
    <property type="entry name" value="ARCH_RTEL1"/>
    <property type="match status" value="1"/>
</dbReference>
<dbReference type="CDD" id="cd16449">
    <property type="entry name" value="RING-HC"/>
    <property type="match status" value="1"/>
</dbReference>
<evidence type="ECO:0000313" key="18">
    <source>
        <dbReference type="Proteomes" id="UP000198406"/>
    </source>
</evidence>
<evidence type="ECO:0000256" key="11">
    <source>
        <dbReference type="ARBA" id="ARBA00023204"/>
    </source>
</evidence>
<feature type="domain" description="RING-type" evidence="15">
    <location>
        <begin position="1324"/>
        <end position="1362"/>
    </location>
</feature>
<gene>
    <name evidence="17" type="ORF">FisN_6Lh012</name>
</gene>
<organism evidence="17 18">
    <name type="scientific">Fistulifera solaris</name>
    <name type="common">Oleaginous diatom</name>
    <dbReference type="NCBI Taxonomy" id="1519565"/>
    <lineage>
        <taxon>Eukaryota</taxon>
        <taxon>Sar</taxon>
        <taxon>Stramenopiles</taxon>
        <taxon>Ochrophyta</taxon>
        <taxon>Bacillariophyta</taxon>
        <taxon>Bacillariophyceae</taxon>
        <taxon>Bacillariophycidae</taxon>
        <taxon>Naviculales</taxon>
        <taxon>Naviculaceae</taxon>
        <taxon>Fistulifera</taxon>
    </lineage>
</organism>
<keyword evidence="11" id="KW-0234">DNA repair</keyword>
<keyword evidence="8" id="KW-0408">Iron</keyword>
<evidence type="ECO:0000256" key="13">
    <source>
        <dbReference type="PROSITE-ProRule" id="PRU00175"/>
    </source>
</evidence>
<dbReference type="InterPro" id="IPR013083">
    <property type="entry name" value="Znf_RING/FYVE/PHD"/>
</dbReference>
<dbReference type="GO" id="GO:0006281">
    <property type="term" value="P:DNA repair"/>
    <property type="evidence" value="ECO:0007669"/>
    <property type="project" value="UniProtKB-KW"/>
</dbReference>
<evidence type="ECO:0000256" key="3">
    <source>
        <dbReference type="ARBA" id="ARBA00022741"/>
    </source>
</evidence>
<dbReference type="PANTHER" id="PTHR11472">
    <property type="entry name" value="DNA REPAIR DEAD HELICASE RAD3/XP-D SUBFAMILY MEMBER"/>
    <property type="match status" value="1"/>
</dbReference>
<evidence type="ECO:0000256" key="12">
    <source>
        <dbReference type="ARBA" id="ARBA00023235"/>
    </source>
</evidence>